<dbReference type="Proteomes" id="UP000289996">
    <property type="component" value="Unassembled WGS sequence"/>
</dbReference>
<dbReference type="EMBL" id="UYIG01000057">
    <property type="protein sequence ID" value="VDG27849.1"/>
    <property type="molecule type" value="Genomic_DNA"/>
</dbReference>
<evidence type="ECO:0000313" key="2">
    <source>
        <dbReference type="Proteomes" id="UP000289996"/>
    </source>
</evidence>
<accession>A0A660DXT4</accession>
<gene>
    <name evidence="1" type="ORF">MUDAN_MDHGFNIF_02671</name>
</gene>
<reference evidence="1 2" key="1">
    <citation type="submission" date="2018-11" db="EMBL/GenBank/DDBJ databases">
        <authorList>
            <person name="Wuyts S."/>
        </authorList>
    </citation>
    <scope>NUCLEOTIDE SEQUENCE [LARGE SCALE GENOMIC DNA]</scope>
    <source>
        <strain evidence="1">Lactobacillus mudanjiangensis AMBF249</strain>
    </source>
</reference>
<organism evidence="1 2">
    <name type="scientific">Lactiplantibacillus mudanjiangensis</name>
    <dbReference type="NCBI Taxonomy" id="1296538"/>
    <lineage>
        <taxon>Bacteria</taxon>
        <taxon>Bacillati</taxon>
        <taxon>Bacillota</taxon>
        <taxon>Bacilli</taxon>
        <taxon>Lactobacillales</taxon>
        <taxon>Lactobacillaceae</taxon>
        <taxon>Lactiplantibacillus</taxon>
    </lineage>
</organism>
<dbReference type="RefSeq" id="WP_130851555.1">
    <property type="nucleotide sequence ID" value="NZ_UYIG01000057.1"/>
</dbReference>
<dbReference type="SUPFAM" id="SSF46785">
    <property type="entry name" value="Winged helix' DNA-binding domain"/>
    <property type="match status" value="1"/>
</dbReference>
<proteinExistence type="predicted"/>
<dbReference type="InterPro" id="IPR036390">
    <property type="entry name" value="WH_DNA-bd_sf"/>
</dbReference>
<keyword evidence="2" id="KW-1185">Reference proteome</keyword>
<sequence length="84" mass="9573">MIGFTILQSPKRLVKRLKYLEKNDGNFEFPDQLVMALLLELVINNSRKEIGEIANSAGMSIHELSQSLLKLRRLGLVDYKTSIL</sequence>
<name>A0A660DXT4_9LACO</name>
<dbReference type="AlphaFoldDB" id="A0A660DXT4"/>
<protein>
    <submittedName>
        <fullName evidence="1">Uncharacterized protein</fullName>
    </submittedName>
</protein>
<evidence type="ECO:0000313" key="1">
    <source>
        <dbReference type="EMBL" id="VDG27849.1"/>
    </source>
</evidence>